<accession>A0A9N7YPN6</accession>
<dbReference type="AlphaFoldDB" id="A0A9N7YPN6"/>
<sequence length="97" mass="11120">MRRKEKRLLQFTGLLVAALLFFPNVGLWSLYRDRVFDNSADMPDAPGGFPPIQGVNRVVKDAQVGRDGERRKDWHDYEAIKRDASRSARQQGCKSEL</sequence>
<organism evidence="1 2">
    <name type="scientific">Pleuronectes platessa</name>
    <name type="common">European plaice</name>
    <dbReference type="NCBI Taxonomy" id="8262"/>
    <lineage>
        <taxon>Eukaryota</taxon>
        <taxon>Metazoa</taxon>
        <taxon>Chordata</taxon>
        <taxon>Craniata</taxon>
        <taxon>Vertebrata</taxon>
        <taxon>Euteleostomi</taxon>
        <taxon>Actinopterygii</taxon>
        <taxon>Neopterygii</taxon>
        <taxon>Teleostei</taxon>
        <taxon>Neoteleostei</taxon>
        <taxon>Acanthomorphata</taxon>
        <taxon>Carangaria</taxon>
        <taxon>Pleuronectiformes</taxon>
        <taxon>Pleuronectoidei</taxon>
        <taxon>Pleuronectidae</taxon>
        <taxon>Pleuronectes</taxon>
    </lineage>
</organism>
<name>A0A9N7YPN6_PLEPL</name>
<proteinExistence type="predicted"/>
<comment type="caution">
    <text evidence="1">The sequence shown here is derived from an EMBL/GenBank/DDBJ whole genome shotgun (WGS) entry which is preliminary data.</text>
</comment>
<gene>
    <name evidence="1" type="ORF">PLEPLA_LOCUS22992</name>
</gene>
<evidence type="ECO:0000313" key="1">
    <source>
        <dbReference type="EMBL" id="CAB1434888.1"/>
    </source>
</evidence>
<dbReference type="Proteomes" id="UP001153269">
    <property type="component" value="Unassembled WGS sequence"/>
</dbReference>
<evidence type="ECO:0000313" key="2">
    <source>
        <dbReference type="Proteomes" id="UP001153269"/>
    </source>
</evidence>
<dbReference type="EMBL" id="CADEAL010001706">
    <property type="protein sequence ID" value="CAB1434888.1"/>
    <property type="molecule type" value="Genomic_DNA"/>
</dbReference>
<keyword evidence="2" id="KW-1185">Reference proteome</keyword>
<protein>
    <submittedName>
        <fullName evidence="1">Uncharacterized protein</fullName>
    </submittedName>
</protein>
<reference evidence="1" key="1">
    <citation type="submission" date="2020-03" db="EMBL/GenBank/DDBJ databases">
        <authorList>
            <person name="Weist P."/>
        </authorList>
    </citation>
    <scope>NUCLEOTIDE SEQUENCE</scope>
</reference>